<feature type="repeat" description="ANK" evidence="3">
    <location>
        <begin position="354"/>
        <end position="392"/>
    </location>
</feature>
<name>A0A3L6P077_FUSOX</name>
<dbReference type="PROSITE" id="PS50297">
    <property type="entry name" value="ANK_REP_REGION"/>
    <property type="match status" value="3"/>
</dbReference>
<proteinExistence type="predicted"/>
<gene>
    <name evidence="4" type="ORF">BFJ65_g2775</name>
</gene>
<dbReference type="PROSITE" id="PS50088">
    <property type="entry name" value="ANK_REPEAT"/>
    <property type="match status" value="4"/>
</dbReference>
<feature type="repeat" description="ANK" evidence="3">
    <location>
        <begin position="321"/>
        <end position="353"/>
    </location>
</feature>
<dbReference type="SUPFAM" id="SSF48403">
    <property type="entry name" value="Ankyrin repeat"/>
    <property type="match status" value="1"/>
</dbReference>
<evidence type="ECO:0000256" key="1">
    <source>
        <dbReference type="ARBA" id="ARBA00022737"/>
    </source>
</evidence>
<dbReference type="PANTHER" id="PTHR24171">
    <property type="entry name" value="ANKYRIN REPEAT DOMAIN-CONTAINING PROTEIN 39-RELATED"/>
    <property type="match status" value="1"/>
</dbReference>
<feature type="repeat" description="ANK" evidence="3">
    <location>
        <begin position="192"/>
        <end position="219"/>
    </location>
</feature>
<reference evidence="4 5" key="1">
    <citation type="journal article" date="2018" name="Sci. Rep.">
        <title>Characterisation of pathogen-specific regions and novel effector candidates in Fusarium oxysporum f. sp. cepae.</title>
        <authorList>
            <person name="Armitage A.D."/>
            <person name="Taylor A."/>
            <person name="Sobczyk M.K."/>
            <person name="Baxter L."/>
            <person name="Greenfield B.P."/>
            <person name="Bates H.J."/>
            <person name="Wilson F."/>
            <person name="Jackson A.C."/>
            <person name="Ott S."/>
            <person name="Harrison R.J."/>
            <person name="Clarkson J.P."/>
        </authorList>
    </citation>
    <scope>NUCLEOTIDE SEQUENCE [LARGE SCALE GENOMIC DNA]</scope>
    <source>
        <strain evidence="4 5">FoC_Fus2</strain>
    </source>
</reference>
<dbReference type="InterPro" id="IPR002110">
    <property type="entry name" value="Ankyrin_rpt"/>
</dbReference>
<dbReference type="Proteomes" id="UP000270866">
    <property type="component" value="Chromosome 4"/>
</dbReference>
<sequence>MWNMWKGLRGVDMEMLKPTWNGMEWIWIHIMDPYVDFVRLSLADNIRSPQICVAGRPLTLTNFPPEIIKCIIDKILDENSLHKEESWEWDYWSEPEPEHNPLQVYVDVLNLAATCKDIRRPVTKQIYIRDARDNHSAALLVSAKRNDIAGVIRALHIGANIHSDDATETVTYYTTGPNAIKTGHRVPLQLDNQATAIHWAAFNGHKEIVSLILNHGARIIHRVSIGAREWFIRQKLPAVQLYKNCTVLDYYPISFTRRAVADNAFLGLRCLGFLQAVDNQYRFMKLEQGANTLYFAVKGGNIDIAESLIKAGAELMTHTGTGLTALHQAVSNGDMSMAKDLLMEGIDPNSADPFGKTPLHFIKCSEEEMAHAAVKMIKTLVEHGADINRWDLLGNTPLLTHLQDFERNDSVIAEFIRQGAYIHEDFYDDLEAPLNELNQEIYSAMAYIGFVGPGCEPVPLPPNHDTGMEWPETREAIF</sequence>
<feature type="repeat" description="ANK" evidence="3">
    <location>
        <begin position="288"/>
        <end position="320"/>
    </location>
</feature>
<organism evidence="4 5">
    <name type="scientific">Fusarium oxysporum f. sp. cepae</name>
    <dbReference type="NCBI Taxonomy" id="396571"/>
    <lineage>
        <taxon>Eukaryota</taxon>
        <taxon>Fungi</taxon>
        <taxon>Dikarya</taxon>
        <taxon>Ascomycota</taxon>
        <taxon>Pezizomycotina</taxon>
        <taxon>Sordariomycetes</taxon>
        <taxon>Hypocreomycetidae</taxon>
        <taxon>Hypocreales</taxon>
        <taxon>Nectriaceae</taxon>
        <taxon>Fusarium</taxon>
        <taxon>Fusarium oxysporum species complex</taxon>
    </lineage>
</organism>
<dbReference type="Pfam" id="PF12796">
    <property type="entry name" value="Ank_2"/>
    <property type="match status" value="1"/>
</dbReference>
<dbReference type="SMART" id="SM00248">
    <property type="entry name" value="ANK"/>
    <property type="match status" value="6"/>
</dbReference>
<dbReference type="Pfam" id="PF00023">
    <property type="entry name" value="Ank"/>
    <property type="match status" value="1"/>
</dbReference>
<dbReference type="PANTHER" id="PTHR24171:SF9">
    <property type="entry name" value="ANKYRIN REPEAT DOMAIN-CONTAINING PROTEIN 39"/>
    <property type="match status" value="1"/>
</dbReference>
<comment type="caution">
    <text evidence="4">The sequence shown here is derived from an EMBL/GenBank/DDBJ whole genome shotgun (WGS) entry which is preliminary data.</text>
</comment>
<keyword evidence="2 3" id="KW-0040">ANK repeat</keyword>
<dbReference type="EMBL" id="MRCU01000002">
    <property type="protein sequence ID" value="RKK24852.1"/>
    <property type="molecule type" value="Genomic_DNA"/>
</dbReference>
<evidence type="ECO:0000256" key="3">
    <source>
        <dbReference type="PROSITE-ProRule" id="PRU00023"/>
    </source>
</evidence>
<protein>
    <submittedName>
        <fullName evidence="4">Uncharacterized protein</fullName>
    </submittedName>
</protein>
<dbReference type="AlphaFoldDB" id="A0A3L6P077"/>
<accession>A0A3L6P077</accession>
<evidence type="ECO:0000313" key="4">
    <source>
        <dbReference type="EMBL" id="RKK24852.1"/>
    </source>
</evidence>
<dbReference type="PRINTS" id="PR01415">
    <property type="entry name" value="ANKYRIN"/>
</dbReference>
<dbReference type="Gene3D" id="1.25.40.20">
    <property type="entry name" value="Ankyrin repeat-containing domain"/>
    <property type="match status" value="2"/>
</dbReference>
<dbReference type="InterPro" id="IPR036770">
    <property type="entry name" value="Ankyrin_rpt-contain_sf"/>
</dbReference>
<evidence type="ECO:0000256" key="2">
    <source>
        <dbReference type="ARBA" id="ARBA00023043"/>
    </source>
</evidence>
<keyword evidence="1" id="KW-0677">Repeat</keyword>
<evidence type="ECO:0000313" key="5">
    <source>
        <dbReference type="Proteomes" id="UP000270866"/>
    </source>
</evidence>